<dbReference type="EMBL" id="CP117417">
    <property type="protein sequence ID" value="WCT76792.1"/>
    <property type="molecule type" value="Genomic_DNA"/>
</dbReference>
<evidence type="ECO:0000256" key="1">
    <source>
        <dbReference type="ARBA" id="ARBA00022801"/>
    </source>
</evidence>
<dbReference type="InterPro" id="IPR050300">
    <property type="entry name" value="GDXG_lipolytic_enzyme"/>
</dbReference>
<feature type="signal peptide" evidence="2">
    <location>
        <begin position="1"/>
        <end position="21"/>
    </location>
</feature>
<dbReference type="RefSeq" id="WP_273617195.1">
    <property type="nucleotide sequence ID" value="NZ_CP117417.1"/>
</dbReference>
<dbReference type="InterPro" id="IPR013094">
    <property type="entry name" value="AB_hydrolase_3"/>
</dbReference>
<proteinExistence type="predicted"/>
<keyword evidence="1 4" id="KW-0378">Hydrolase</keyword>
<name>A0ABY7TU71_9SPHN</name>
<dbReference type="Proteomes" id="UP001218231">
    <property type="component" value="Chromosome"/>
</dbReference>
<evidence type="ECO:0000259" key="3">
    <source>
        <dbReference type="Pfam" id="PF07859"/>
    </source>
</evidence>
<evidence type="ECO:0000256" key="2">
    <source>
        <dbReference type="SAM" id="SignalP"/>
    </source>
</evidence>
<dbReference type="GO" id="GO:0016787">
    <property type="term" value="F:hydrolase activity"/>
    <property type="evidence" value="ECO:0007669"/>
    <property type="project" value="UniProtKB-KW"/>
</dbReference>
<protein>
    <submittedName>
        <fullName evidence="4">Alpha/beta hydrolase</fullName>
    </submittedName>
</protein>
<feature type="chain" id="PRO_5046762296" evidence="2">
    <location>
        <begin position="22"/>
        <end position="298"/>
    </location>
</feature>
<keyword evidence="5" id="KW-1185">Reference proteome</keyword>
<accession>A0ABY7TU71</accession>
<gene>
    <name evidence="4" type="ORF">PQ457_12770</name>
</gene>
<organism evidence="4 5">
    <name type="scientific">Novosphingobium humi</name>
    <dbReference type="NCBI Taxonomy" id="2282397"/>
    <lineage>
        <taxon>Bacteria</taxon>
        <taxon>Pseudomonadati</taxon>
        <taxon>Pseudomonadota</taxon>
        <taxon>Alphaproteobacteria</taxon>
        <taxon>Sphingomonadales</taxon>
        <taxon>Sphingomonadaceae</taxon>
        <taxon>Novosphingobium</taxon>
    </lineage>
</organism>
<dbReference type="SUPFAM" id="SSF53474">
    <property type="entry name" value="alpha/beta-Hydrolases"/>
    <property type="match status" value="1"/>
</dbReference>
<evidence type="ECO:0000313" key="5">
    <source>
        <dbReference type="Proteomes" id="UP001218231"/>
    </source>
</evidence>
<dbReference type="Pfam" id="PF07859">
    <property type="entry name" value="Abhydrolase_3"/>
    <property type="match status" value="1"/>
</dbReference>
<dbReference type="Gene3D" id="3.40.50.1820">
    <property type="entry name" value="alpha/beta hydrolase"/>
    <property type="match status" value="1"/>
</dbReference>
<dbReference type="InterPro" id="IPR029058">
    <property type="entry name" value="AB_hydrolase_fold"/>
</dbReference>
<feature type="domain" description="Alpha/beta hydrolase fold-3" evidence="3">
    <location>
        <begin position="149"/>
        <end position="216"/>
    </location>
</feature>
<sequence length="298" mass="31587">MRARAFAPWALALALAPVAHAQMPGPSRETMAAPAQPGAIALIPDAPDREVWHRDNGLIAVRNVTRPTIMPFLPKGKGTGAAVIVAPGGGFLGLAIEKEGWQIARYFADHGIAAFVLKYRVLPTPASQVEFADQLARVIRGEKVAMASPPDDTPPEALADGLAALRYVRGHAGQWGVDPARIGFMGFSAGGFLTRSVVENAGADMPAFVAPIYPNMAPMKVPDNAPPMFVAIAANDFLLARAGGPKLIDSYRAAGKSVEFHLFSAGDHGFGPGAPGTPTEGWLDVMRRWLRTRGIIKE</sequence>
<reference evidence="4 5" key="1">
    <citation type="submission" date="2023-02" db="EMBL/GenBank/DDBJ databases">
        <title>Genome sequence of Novosphingobium humi KACC 19094.</title>
        <authorList>
            <person name="Kim S."/>
            <person name="Heo J."/>
            <person name="Kwon S.-W."/>
        </authorList>
    </citation>
    <scope>NUCLEOTIDE SEQUENCE [LARGE SCALE GENOMIC DNA]</scope>
    <source>
        <strain evidence="4 5">KACC 19094</strain>
    </source>
</reference>
<keyword evidence="2" id="KW-0732">Signal</keyword>
<dbReference type="PANTHER" id="PTHR48081">
    <property type="entry name" value="AB HYDROLASE SUPERFAMILY PROTEIN C4A8.06C"/>
    <property type="match status" value="1"/>
</dbReference>
<dbReference type="PANTHER" id="PTHR48081:SF6">
    <property type="entry name" value="PEPTIDASE S9 PROLYL OLIGOPEPTIDASE CATALYTIC DOMAIN-CONTAINING PROTEIN"/>
    <property type="match status" value="1"/>
</dbReference>
<evidence type="ECO:0000313" key="4">
    <source>
        <dbReference type="EMBL" id="WCT76792.1"/>
    </source>
</evidence>